<sequence length="261" mass="29982">MLNSKTVFLIEWKKIIKRKEILALFSMLAIPMLYSLGAYFNSSIIVFNSDTKEYGFSFLVNMIVFVKMLFIYFLITALFAAKSLGGEIENRSILLYTQRITDRAKIYKAKIAGLYSVVALITVFFMIFSIVMYYLFTVKREDIATAQFIKPDEFLGLLYVSIGIVLLYFLVISFSMMLSTFLKSNTAIIIFCVVFIAFTFLGKFPVVKYISFEYYLNGLMSITPTDHTQLTINFILYTLLVGGFIVICNIIGIRSFSRRDL</sequence>
<evidence type="ECO:0000313" key="3">
    <source>
        <dbReference type="Proteomes" id="UP000838308"/>
    </source>
</evidence>
<evidence type="ECO:0000313" key="2">
    <source>
        <dbReference type="EMBL" id="CAH2713688.1"/>
    </source>
</evidence>
<proteinExistence type="predicted"/>
<gene>
    <name evidence="2" type="ORF">BACCIP111895_00842</name>
</gene>
<feature type="transmembrane region" description="Helical" evidence="1">
    <location>
        <begin position="230"/>
        <end position="253"/>
    </location>
</feature>
<feature type="transmembrane region" description="Helical" evidence="1">
    <location>
        <begin position="112"/>
        <end position="136"/>
    </location>
</feature>
<name>A0ABN8KJR4_9BACI</name>
<comment type="caution">
    <text evidence="2">The sequence shown here is derived from an EMBL/GenBank/DDBJ whole genome shotgun (WGS) entry which is preliminary data.</text>
</comment>
<feature type="transmembrane region" description="Helical" evidence="1">
    <location>
        <begin position="60"/>
        <end position="81"/>
    </location>
</feature>
<dbReference type="EMBL" id="CALBWS010000003">
    <property type="protein sequence ID" value="CAH2713688.1"/>
    <property type="molecule type" value="Genomic_DNA"/>
</dbReference>
<protein>
    <recommendedName>
        <fullName evidence="4">ABC transporter permease</fullName>
    </recommendedName>
</protein>
<feature type="transmembrane region" description="Helical" evidence="1">
    <location>
        <begin position="188"/>
        <end position="210"/>
    </location>
</feature>
<accession>A0ABN8KJR4</accession>
<dbReference type="PANTHER" id="PTHR37305">
    <property type="entry name" value="INTEGRAL MEMBRANE PROTEIN-RELATED"/>
    <property type="match status" value="1"/>
</dbReference>
<dbReference type="PANTHER" id="PTHR37305:SF1">
    <property type="entry name" value="MEMBRANE PROTEIN"/>
    <property type="match status" value="1"/>
</dbReference>
<dbReference type="RefSeq" id="WP_248734033.1">
    <property type="nucleotide sequence ID" value="NZ_CALBWS010000003.1"/>
</dbReference>
<evidence type="ECO:0000256" key="1">
    <source>
        <dbReference type="SAM" id="Phobius"/>
    </source>
</evidence>
<feature type="transmembrane region" description="Helical" evidence="1">
    <location>
        <begin position="156"/>
        <end position="176"/>
    </location>
</feature>
<reference evidence="2" key="1">
    <citation type="submission" date="2022-04" db="EMBL/GenBank/DDBJ databases">
        <authorList>
            <person name="Criscuolo A."/>
        </authorList>
    </citation>
    <scope>NUCLEOTIDE SEQUENCE</scope>
    <source>
        <strain evidence="2">CIP111895</strain>
    </source>
</reference>
<keyword evidence="1" id="KW-1133">Transmembrane helix</keyword>
<keyword evidence="1" id="KW-0812">Transmembrane</keyword>
<organism evidence="2 3">
    <name type="scientific">Neobacillus rhizosphaerae</name>
    <dbReference type="NCBI Taxonomy" id="2880965"/>
    <lineage>
        <taxon>Bacteria</taxon>
        <taxon>Bacillati</taxon>
        <taxon>Bacillota</taxon>
        <taxon>Bacilli</taxon>
        <taxon>Bacillales</taxon>
        <taxon>Bacillaceae</taxon>
        <taxon>Neobacillus</taxon>
    </lineage>
</organism>
<feature type="transmembrane region" description="Helical" evidence="1">
    <location>
        <begin position="21"/>
        <end position="40"/>
    </location>
</feature>
<keyword evidence="1" id="KW-0472">Membrane</keyword>
<evidence type="ECO:0008006" key="4">
    <source>
        <dbReference type="Google" id="ProtNLM"/>
    </source>
</evidence>
<keyword evidence="3" id="KW-1185">Reference proteome</keyword>
<dbReference type="Proteomes" id="UP000838308">
    <property type="component" value="Unassembled WGS sequence"/>
</dbReference>